<comment type="caution">
    <text evidence="2">The sequence shown here is derived from an EMBL/GenBank/DDBJ whole genome shotgun (WGS) entry which is preliminary data.</text>
</comment>
<sequence>MTANPFIYMGSRIRELREKAGLSQSELADLLKEYGIHLKRETISKMENGNRSISVVEIRALASIFNVDVETFFEEEEEKKSLVTLFRRKKPLSEEEEEFLNSIHSLVSSLIAQEKIYKEQKTFVPMEPIWKGVDKD</sequence>
<dbReference type="InterPro" id="IPR001387">
    <property type="entry name" value="Cro/C1-type_HTH"/>
</dbReference>
<dbReference type="Proteomes" id="UP000075455">
    <property type="component" value="Unassembled WGS sequence"/>
</dbReference>
<name>A0A150LZK0_9BACL</name>
<dbReference type="Pfam" id="PF01381">
    <property type="entry name" value="HTH_3"/>
    <property type="match status" value="1"/>
</dbReference>
<dbReference type="PANTHER" id="PTHR43236:SF1">
    <property type="entry name" value="BLL7220 PROTEIN"/>
    <property type="match status" value="1"/>
</dbReference>
<dbReference type="Gene3D" id="1.10.260.40">
    <property type="entry name" value="lambda repressor-like DNA-binding domains"/>
    <property type="match status" value="1"/>
</dbReference>
<dbReference type="RefSeq" id="WP_061579048.1">
    <property type="nucleotide sequence ID" value="NZ_JBCNDL010000058.1"/>
</dbReference>
<dbReference type="SMART" id="SM00530">
    <property type="entry name" value="HTH_XRE"/>
    <property type="match status" value="1"/>
</dbReference>
<dbReference type="PROSITE" id="PS50943">
    <property type="entry name" value="HTH_CROC1"/>
    <property type="match status" value="1"/>
</dbReference>
<dbReference type="PANTHER" id="PTHR43236">
    <property type="entry name" value="ANTITOXIN HIGA1"/>
    <property type="match status" value="1"/>
</dbReference>
<gene>
    <name evidence="2" type="ORF">B4119_0338</name>
</gene>
<evidence type="ECO:0000313" key="2">
    <source>
        <dbReference type="EMBL" id="KYD17663.1"/>
    </source>
</evidence>
<evidence type="ECO:0000259" key="1">
    <source>
        <dbReference type="PROSITE" id="PS50943"/>
    </source>
</evidence>
<dbReference type="EMBL" id="LQYS01000023">
    <property type="protein sequence ID" value="KYD17663.1"/>
    <property type="molecule type" value="Genomic_DNA"/>
</dbReference>
<dbReference type="AlphaFoldDB" id="A0A150LZK0"/>
<proteinExistence type="predicted"/>
<accession>A0A150LZK0</accession>
<evidence type="ECO:0000313" key="3">
    <source>
        <dbReference type="Proteomes" id="UP000075455"/>
    </source>
</evidence>
<dbReference type="PATRIC" id="fig|81408.3.peg.2573"/>
<reference evidence="2 3" key="1">
    <citation type="submission" date="2016-01" db="EMBL/GenBank/DDBJ databases">
        <title>Draft Genome Sequences of Seven Thermophilic Sporeformers Isolated from Foods.</title>
        <authorList>
            <person name="Berendsen E.M."/>
            <person name="Wells-Bennik M.H."/>
            <person name="Krawcyk A.O."/>
            <person name="De Jong A."/>
            <person name="Holsappel S."/>
            <person name="Eijlander R.T."/>
            <person name="Kuipers O.P."/>
        </authorList>
    </citation>
    <scope>NUCLEOTIDE SEQUENCE [LARGE SCALE GENOMIC DNA]</scope>
    <source>
        <strain evidence="2 3">B4119</strain>
    </source>
</reference>
<organism evidence="2 3">
    <name type="scientific">Saccharococcus caldoxylosilyticus</name>
    <dbReference type="NCBI Taxonomy" id="81408"/>
    <lineage>
        <taxon>Bacteria</taxon>
        <taxon>Bacillati</taxon>
        <taxon>Bacillota</taxon>
        <taxon>Bacilli</taxon>
        <taxon>Bacillales</taxon>
        <taxon>Anoxybacillaceae</taxon>
        <taxon>Saccharococcus</taxon>
    </lineage>
</organism>
<feature type="domain" description="HTH cro/C1-type" evidence="1">
    <location>
        <begin position="13"/>
        <end position="72"/>
    </location>
</feature>
<dbReference type="SUPFAM" id="SSF47413">
    <property type="entry name" value="lambda repressor-like DNA-binding domains"/>
    <property type="match status" value="1"/>
</dbReference>
<dbReference type="InterPro" id="IPR052345">
    <property type="entry name" value="Rad_response_metalloprotease"/>
</dbReference>
<dbReference type="InterPro" id="IPR010982">
    <property type="entry name" value="Lambda_DNA-bd_dom_sf"/>
</dbReference>
<dbReference type="CDD" id="cd00093">
    <property type="entry name" value="HTH_XRE"/>
    <property type="match status" value="1"/>
</dbReference>
<protein>
    <recommendedName>
        <fullName evidence="1">HTH cro/C1-type domain-containing protein</fullName>
    </recommendedName>
</protein>
<dbReference type="STRING" id="81408.B4119_0338"/>
<dbReference type="GO" id="GO:0003677">
    <property type="term" value="F:DNA binding"/>
    <property type="evidence" value="ECO:0007669"/>
    <property type="project" value="InterPro"/>
</dbReference>